<dbReference type="GO" id="GO:0004497">
    <property type="term" value="F:monooxygenase activity"/>
    <property type="evidence" value="ECO:0007669"/>
    <property type="project" value="UniProtKB-KW"/>
</dbReference>
<evidence type="ECO:0000256" key="2">
    <source>
        <dbReference type="ARBA" id="ARBA00023033"/>
    </source>
</evidence>
<dbReference type="GO" id="GO:0071949">
    <property type="term" value="F:FAD binding"/>
    <property type="evidence" value="ECO:0007669"/>
    <property type="project" value="InterPro"/>
</dbReference>
<dbReference type="InterPro" id="IPR002938">
    <property type="entry name" value="FAD-bd"/>
</dbReference>
<dbReference type="Gene3D" id="3.50.50.60">
    <property type="entry name" value="FAD/NAD(P)-binding domain"/>
    <property type="match status" value="1"/>
</dbReference>
<feature type="domain" description="FAD-binding" evidence="3">
    <location>
        <begin position="5"/>
        <end position="325"/>
    </location>
</feature>
<dbReference type="RefSeq" id="WP_090510405.1">
    <property type="nucleotide sequence ID" value="NZ_CWKH01000001.1"/>
</dbReference>
<evidence type="ECO:0000313" key="4">
    <source>
        <dbReference type="EMBL" id="CRZ13938.1"/>
    </source>
</evidence>
<dbReference type="PRINTS" id="PR00420">
    <property type="entry name" value="RNGMNOXGNASE"/>
</dbReference>
<protein>
    <submittedName>
        <fullName evidence="4">Putative salicylate hydroxylase</fullName>
    </submittedName>
</protein>
<dbReference type="STRING" id="146018.BN2156_00781"/>
<evidence type="ECO:0000256" key="1">
    <source>
        <dbReference type="ARBA" id="ARBA00023002"/>
    </source>
</evidence>
<name>A0A0H5RIW7_9MYCO</name>
<keyword evidence="5" id="KW-1185">Reference proteome</keyword>
<sequence>MPTQQIVIAGAGIGGLTTALTLHAKGFQVTVLESAHELRALGVGINLLPHAVRELTDLGVGEALLDISATPAVIDFYRSDGTLLFREPRGVEGGYGYPQCSVHRGRLQMLLLDAVRTRLGADAVRTGAAVTAFEETDHHVRVTSRAGEFTAEVLVGADGVHSKVRRRLHPGPDGLAWSGVRMFRGASRIRPFLDGRTMAIVKGADGVELVTYPIGGDLVNWVLQVDEAAPGPLPGDANWNTHVDPACVAAHMSGWRLDWLDPAELVHRSEAVFEYPMVDREPLPHWGTRRVTLVGDAAHPMYPVGANGGSQAILDARALADELAAGRGVAGYEARRIPETTAVVHANREMHAGSPDELARVTADYRRNTFADRSSR</sequence>
<dbReference type="InterPro" id="IPR036188">
    <property type="entry name" value="FAD/NAD-bd_sf"/>
</dbReference>
<organism evidence="4 5">
    <name type="scientific">Mycolicibacterium neworleansense</name>
    <dbReference type="NCBI Taxonomy" id="146018"/>
    <lineage>
        <taxon>Bacteria</taxon>
        <taxon>Bacillati</taxon>
        <taxon>Actinomycetota</taxon>
        <taxon>Actinomycetes</taxon>
        <taxon>Mycobacteriales</taxon>
        <taxon>Mycobacteriaceae</taxon>
        <taxon>Mycolicibacterium</taxon>
    </lineage>
</organism>
<dbReference type="InterPro" id="IPR050493">
    <property type="entry name" value="FAD-dep_Monooxygenase_BioMet"/>
</dbReference>
<dbReference type="Pfam" id="PF01494">
    <property type="entry name" value="FAD_binding_3"/>
    <property type="match status" value="1"/>
</dbReference>
<dbReference type="OrthoDB" id="4568714at2"/>
<dbReference type="NCBIfam" id="NF005720">
    <property type="entry name" value="PRK07538.1"/>
    <property type="match status" value="1"/>
</dbReference>
<dbReference type="AlphaFoldDB" id="A0A0H5RIW7"/>
<reference evidence="5" key="1">
    <citation type="submission" date="2015-07" db="EMBL/GenBank/DDBJ databases">
        <authorList>
            <person name="Urmite Genomes"/>
        </authorList>
    </citation>
    <scope>NUCLEOTIDE SEQUENCE [LARGE SCALE GENOMIC DNA]</scope>
    <source>
        <strain evidence="5">type strain: ATCC 49404</strain>
    </source>
</reference>
<dbReference type="PANTHER" id="PTHR13789">
    <property type="entry name" value="MONOOXYGENASE"/>
    <property type="match status" value="1"/>
</dbReference>
<dbReference type="Gene3D" id="3.30.9.30">
    <property type="match status" value="1"/>
</dbReference>
<evidence type="ECO:0000259" key="3">
    <source>
        <dbReference type="Pfam" id="PF01494"/>
    </source>
</evidence>
<keyword evidence="1" id="KW-0560">Oxidoreductase</keyword>
<dbReference type="PANTHER" id="PTHR13789:SF268">
    <property type="entry name" value="5-METHYLPHENAZINE-1-CARBOXYLATE 1-MONOOXYGENASE"/>
    <property type="match status" value="1"/>
</dbReference>
<dbReference type="Proteomes" id="UP000199147">
    <property type="component" value="Unassembled WGS sequence"/>
</dbReference>
<proteinExistence type="predicted"/>
<dbReference type="SUPFAM" id="SSF54373">
    <property type="entry name" value="FAD-linked reductases, C-terminal domain"/>
    <property type="match status" value="1"/>
</dbReference>
<evidence type="ECO:0000313" key="5">
    <source>
        <dbReference type="Proteomes" id="UP000199147"/>
    </source>
</evidence>
<keyword evidence="2" id="KW-0503">Monooxygenase</keyword>
<accession>A0A0H5RIW7</accession>
<dbReference type="EMBL" id="CWKH01000001">
    <property type="protein sequence ID" value="CRZ13938.1"/>
    <property type="molecule type" value="Genomic_DNA"/>
</dbReference>
<dbReference type="SUPFAM" id="SSF51905">
    <property type="entry name" value="FAD/NAD(P)-binding domain"/>
    <property type="match status" value="1"/>
</dbReference>
<gene>
    <name evidence="4" type="ORF">BN2156_00781</name>
</gene>